<feature type="compositionally biased region" description="Polar residues" evidence="1">
    <location>
        <begin position="42"/>
        <end position="52"/>
    </location>
</feature>
<reference evidence="2" key="1">
    <citation type="submission" date="2020-02" db="EMBL/GenBank/DDBJ databases">
        <authorList>
            <person name="Meier V. D."/>
        </authorList>
    </citation>
    <scope>NUCLEOTIDE SEQUENCE</scope>
    <source>
        <strain evidence="2">AVDCRST_MAG84</strain>
    </source>
</reference>
<protein>
    <submittedName>
        <fullName evidence="2">Uncharacterized protein</fullName>
    </submittedName>
</protein>
<dbReference type="EMBL" id="CADCTZ010000438">
    <property type="protein sequence ID" value="CAA9343252.1"/>
    <property type="molecule type" value="Genomic_DNA"/>
</dbReference>
<proteinExistence type="predicted"/>
<feature type="region of interest" description="Disordered" evidence="1">
    <location>
        <begin position="26"/>
        <end position="52"/>
    </location>
</feature>
<name>A0A6J4LVS9_9CYAN</name>
<accession>A0A6J4LVS9</accession>
<dbReference type="AlphaFoldDB" id="A0A6J4LVS9"/>
<gene>
    <name evidence="2" type="ORF">AVDCRST_MAG84-2490</name>
</gene>
<sequence>MKTYSLDIRKKIVIAHLIQKMSSEESSHHVWCQQKSRPKAGKTTTNRGKFTT</sequence>
<organism evidence="2">
    <name type="scientific">uncultured Microcoleus sp</name>
    <dbReference type="NCBI Taxonomy" id="259945"/>
    <lineage>
        <taxon>Bacteria</taxon>
        <taxon>Bacillati</taxon>
        <taxon>Cyanobacteriota</taxon>
        <taxon>Cyanophyceae</taxon>
        <taxon>Oscillatoriophycideae</taxon>
        <taxon>Oscillatoriales</taxon>
        <taxon>Microcoleaceae</taxon>
        <taxon>Microcoleus</taxon>
        <taxon>environmental samples</taxon>
    </lineage>
</organism>
<evidence type="ECO:0000256" key="1">
    <source>
        <dbReference type="SAM" id="MobiDB-lite"/>
    </source>
</evidence>
<evidence type="ECO:0000313" key="2">
    <source>
        <dbReference type="EMBL" id="CAA9343252.1"/>
    </source>
</evidence>